<accession>A0A2U1LT27</accession>
<protein>
    <recommendedName>
        <fullName evidence="5">Zinc finger GRF-type domain-containing protein</fullName>
    </recommendedName>
</protein>
<dbReference type="AlphaFoldDB" id="A0A2U1LT27"/>
<comment type="caution">
    <text evidence="3">The sequence shown here is derived from an EMBL/GenBank/DDBJ whole genome shotgun (WGS) entry which is preliminary data.</text>
</comment>
<evidence type="ECO:0000256" key="1">
    <source>
        <dbReference type="SAM" id="Coils"/>
    </source>
</evidence>
<dbReference type="EMBL" id="PKPP01007894">
    <property type="protein sequence ID" value="PWA52149.1"/>
    <property type="molecule type" value="Genomic_DNA"/>
</dbReference>
<keyword evidence="1" id="KW-0175">Coiled coil</keyword>
<evidence type="ECO:0000256" key="2">
    <source>
        <dbReference type="SAM" id="MobiDB-lite"/>
    </source>
</evidence>
<gene>
    <name evidence="3" type="ORF">CTI12_AA457430</name>
</gene>
<evidence type="ECO:0008006" key="5">
    <source>
        <dbReference type="Google" id="ProtNLM"/>
    </source>
</evidence>
<sequence length="170" mass="20134">MSSSSNRSYRPPPPTHCEHEQPVIRQTSRTIDFPLRRFLGCIEYYNGSKCRTFYWLDPELPNDYYKHEVFKLIQKEKRLKEDKSSLNGKIRDLEREIDFQKATMEKEMFLLQLELKESKSSVNKSKDKSQWVNMDLIALTYAMHYCITYAMHYCCKVNTVTTALTNALLN</sequence>
<organism evidence="3 4">
    <name type="scientific">Artemisia annua</name>
    <name type="common">Sweet wormwood</name>
    <dbReference type="NCBI Taxonomy" id="35608"/>
    <lineage>
        <taxon>Eukaryota</taxon>
        <taxon>Viridiplantae</taxon>
        <taxon>Streptophyta</taxon>
        <taxon>Embryophyta</taxon>
        <taxon>Tracheophyta</taxon>
        <taxon>Spermatophyta</taxon>
        <taxon>Magnoliopsida</taxon>
        <taxon>eudicotyledons</taxon>
        <taxon>Gunneridae</taxon>
        <taxon>Pentapetalae</taxon>
        <taxon>asterids</taxon>
        <taxon>campanulids</taxon>
        <taxon>Asterales</taxon>
        <taxon>Asteraceae</taxon>
        <taxon>Asteroideae</taxon>
        <taxon>Anthemideae</taxon>
        <taxon>Artemisiinae</taxon>
        <taxon>Artemisia</taxon>
    </lineage>
</organism>
<reference evidence="3 4" key="1">
    <citation type="journal article" date="2018" name="Mol. Plant">
        <title>The genome of Artemisia annua provides insight into the evolution of Asteraceae family and artemisinin biosynthesis.</title>
        <authorList>
            <person name="Shen Q."/>
            <person name="Zhang L."/>
            <person name="Liao Z."/>
            <person name="Wang S."/>
            <person name="Yan T."/>
            <person name="Shi P."/>
            <person name="Liu M."/>
            <person name="Fu X."/>
            <person name="Pan Q."/>
            <person name="Wang Y."/>
            <person name="Lv Z."/>
            <person name="Lu X."/>
            <person name="Zhang F."/>
            <person name="Jiang W."/>
            <person name="Ma Y."/>
            <person name="Chen M."/>
            <person name="Hao X."/>
            <person name="Li L."/>
            <person name="Tang Y."/>
            <person name="Lv G."/>
            <person name="Zhou Y."/>
            <person name="Sun X."/>
            <person name="Brodelius P.E."/>
            <person name="Rose J.K.C."/>
            <person name="Tang K."/>
        </authorList>
    </citation>
    <scope>NUCLEOTIDE SEQUENCE [LARGE SCALE GENOMIC DNA]</scope>
    <source>
        <strain evidence="4">cv. Huhao1</strain>
        <tissue evidence="3">Leaf</tissue>
    </source>
</reference>
<keyword evidence="4" id="KW-1185">Reference proteome</keyword>
<evidence type="ECO:0000313" key="4">
    <source>
        <dbReference type="Proteomes" id="UP000245207"/>
    </source>
</evidence>
<name>A0A2U1LT27_ARTAN</name>
<dbReference type="Proteomes" id="UP000245207">
    <property type="component" value="Unassembled WGS sequence"/>
</dbReference>
<feature type="region of interest" description="Disordered" evidence="2">
    <location>
        <begin position="1"/>
        <end position="22"/>
    </location>
</feature>
<feature type="coiled-coil region" evidence="1">
    <location>
        <begin position="76"/>
        <end position="103"/>
    </location>
</feature>
<proteinExistence type="predicted"/>
<evidence type="ECO:0000313" key="3">
    <source>
        <dbReference type="EMBL" id="PWA52149.1"/>
    </source>
</evidence>